<feature type="transmembrane region" description="Helical" evidence="1">
    <location>
        <begin position="151"/>
        <end position="170"/>
    </location>
</feature>
<protein>
    <submittedName>
        <fullName evidence="2">YfhO family protein</fullName>
    </submittedName>
</protein>
<feature type="transmembrane region" description="Helical" evidence="1">
    <location>
        <begin position="787"/>
        <end position="807"/>
    </location>
</feature>
<gene>
    <name evidence="2" type="ORF">ACFPIB_08530</name>
</gene>
<sequence length="818" mass="91451">MSSNFSFKHHVLPHIIAVLIFFGLSATYFSPILFEGKGLPQNDILQHRGSSQEATEYREKTGKEALWTNSMFSGMPTYLISTKFPGDLMKFAHQAITLNLPAMVANVFLALVCAYILFVALGMSTWLSIAGAIAFAFTSYNLIILEAGHNTKSLAIAYIPLVLAGLIITFRKGRRNFWLGAALFAFGLAMHIRMNHLQITYYLLLIILIFGIVELIFAIKEKWLGEYFKRVVILSVGAILAVGVSFGRVYATYEYGKYSIRGKSEIKPLDNTGATATGSGLDRDYAFNWSYGVGETITLLIPDFYGGASTYSLNDKSETYQALLQVGAPESQARDIVKRLPLYWGDQPFTSGPVYVGAIICFLFVLGLFLVNKKIRYWLLAATIFSILLAWGKNFEAFNYFMFDHFPGYNKFRAVSMALVMAQVTIPLLGILALYEVLYGRNKEVDYQKSVLYSAGITAGFALLAMIVGSMSDFTAPADAQLQSSGFPVQVINAIRADRAGMMRGDTFRTIIFILMAAGVLYFYLKGKLSAMVASLIVGALILVDLWSLDKRYLKHDAFQRQIMESHFQPSPADQQILQDKDLSYRVINLQNPFNDARTSYFHKSIGGYHGAKMRRYQDLIDRHISQNNLKVLNMLNTRYFITGDPKMPVQRNPDALGNAWFVNSVKPVNNPDEEIAALKDFDPRTEAVVDISKFPLEKRSFNAAGSTVKLTSYSPNELTYDVNATQNGLVIFSEIYYKDGWNAYVDGKLTPHIRANYVLRALEVPAGQHKVEFKFEPKEYSIGNTVTLISSVLLYAVIIAAIVFAAKTKPEENQPIV</sequence>
<name>A0ABW0EDH0_9BACT</name>
<evidence type="ECO:0000313" key="3">
    <source>
        <dbReference type="Proteomes" id="UP001596161"/>
    </source>
</evidence>
<dbReference type="InterPro" id="IPR018580">
    <property type="entry name" value="Uncharacterised_YfhO"/>
</dbReference>
<evidence type="ECO:0000313" key="2">
    <source>
        <dbReference type="EMBL" id="MFC5270650.1"/>
    </source>
</evidence>
<keyword evidence="3" id="KW-1185">Reference proteome</keyword>
<keyword evidence="1" id="KW-0812">Transmembrane</keyword>
<comment type="caution">
    <text evidence="2">The sequence shown here is derived from an EMBL/GenBank/DDBJ whole genome shotgun (WGS) entry which is preliminary data.</text>
</comment>
<dbReference type="RefSeq" id="WP_378017016.1">
    <property type="nucleotide sequence ID" value="NZ_JBHSKT010000004.1"/>
</dbReference>
<feature type="transmembrane region" description="Helical" evidence="1">
    <location>
        <begin position="450"/>
        <end position="468"/>
    </location>
</feature>
<dbReference type="PANTHER" id="PTHR38454:SF1">
    <property type="entry name" value="INTEGRAL MEMBRANE PROTEIN"/>
    <property type="match status" value="1"/>
</dbReference>
<dbReference type="EMBL" id="JBHSKT010000004">
    <property type="protein sequence ID" value="MFC5270650.1"/>
    <property type="molecule type" value="Genomic_DNA"/>
</dbReference>
<accession>A0ABW0EDH0</accession>
<feature type="transmembrane region" description="Helical" evidence="1">
    <location>
        <begin position="12"/>
        <end position="34"/>
    </location>
</feature>
<feature type="transmembrane region" description="Helical" evidence="1">
    <location>
        <begin position="125"/>
        <end position="145"/>
    </location>
</feature>
<dbReference type="PANTHER" id="PTHR38454">
    <property type="entry name" value="INTEGRAL MEMBRANE PROTEIN-RELATED"/>
    <property type="match status" value="1"/>
</dbReference>
<proteinExistence type="predicted"/>
<feature type="transmembrane region" description="Helical" evidence="1">
    <location>
        <begin position="507"/>
        <end position="525"/>
    </location>
</feature>
<dbReference type="Pfam" id="PF09586">
    <property type="entry name" value="YfhO"/>
    <property type="match status" value="1"/>
</dbReference>
<evidence type="ECO:0000256" key="1">
    <source>
        <dbReference type="SAM" id="Phobius"/>
    </source>
</evidence>
<feature type="transmembrane region" description="Helical" evidence="1">
    <location>
        <begin position="98"/>
        <end position="118"/>
    </location>
</feature>
<feature type="transmembrane region" description="Helical" evidence="1">
    <location>
        <begin position="199"/>
        <end position="219"/>
    </location>
</feature>
<reference evidence="3" key="1">
    <citation type="journal article" date="2019" name="Int. J. Syst. Evol. Microbiol.">
        <title>The Global Catalogue of Microorganisms (GCM) 10K type strain sequencing project: providing services to taxonomists for standard genome sequencing and annotation.</title>
        <authorList>
            <consortium name="The Broad Institute Genomics Platform"/>
            <consortium name="The Broad Institute Genome Sequencing Center for Infectious Disease"/>
            <person name="Wu L."/>
            <person name="Ma J."/>
        </authorList>
    </citation>
    <scope>NUCLEOTIDE SEQUENCE [LARGE SCALE GENOMIC DNA]</scope>
    <source>
        <strain evidence="3">KACC 12602</strain>
    </source>
</reference>
<organism evidence="2 3">
    <name type="scientific">Adhaeribacter terreus</name>
    <dbReference type="NCBI Taxonomy" id="529703"/>
    <lineage>
        <taxon>Bacteria</taxon>
        <taxon>Pseudomonadati</taxon>
        <taxon>Bacteroidota</taxon>
        <taxon>Cytophagia</taxon>
        <taxon>Cytophagales</taxon>
        <taxon>Hymenobacteraceae</taxon>
        <taxon>Adhaeribacter</taxon>
    </lineage>
</organism>
<keyword evidence="1" id="KW-1133">Transmembrane helix</keyword>
<keyword evidence="1" id="KW-0472">Membrane</keyword>
<feature type="transmembrane region" description="Helical" evidence="1">
    <location>
        <begin position="377"/>
        <end position="394"/>
    </location>
</feature>
<feature type="transmembrane region" description="Helical" evidence="1">
    <location>
        <begin position="352"/>
        <end position="370"/>
    </location>
</feature>
<feature type="transmembrane region" description="Helical" evidence="1">
    <location>
        <begin position="231"/>
        <end position="251"/>
    </location>
</feature>
<feature type="transmembrane region" description="Helical" evidence="1">
    <location>
        <begin position="414"/>
        <end position="438"/>
    </location>
</feature>
<feature type="transmembrane region" description="Helical" evidence="1">
    <location>
        <begin position="531"/>
        <end position="549"/>
    </location>
</feature>
<feature type="transmembrane region" description="Helical" evidence="1">
    <location>
        <begin position="177"/>
        <end position="193"/>
    </location>
</feature>
<dbReference type="Proteomes" id="UP001596161">
    <property type="component" value="Unassembled WGS sequence"/>
</dbReference>